<protein>
    <submittedName>
        <fullName evidence="2">MBL fold metallo-hydrolase</fullName>
    </submittedName>
</protein>
<comment type="caution">
    <text evidence="2">The sequence shown here is derived from an EMBL/GenBank/DDBJ whole genome shotgun (WGS) entry which is preliminary data.</text>
</comment>
<evidence type="ECO:0000313" key="2">
    <source>
        <dbReference type="EMBL" id="GJF19313.1"/>
    </source>
</evidence>
<dbReference type="InterPro" id="IPR001279">
    <property type="entry name" value="Metallo-B-lactamas"/>
</dbReference>
<feature type="domain" description="Metallo-beta-lactamase" evidence="1">
    <location>
        <begin position="26"/>
        <end position="216"/>
    </location>
</feature>
<keyword evidence="3" id="KW-1185">Reference proteome</keyword>
<gene>
    <name evidence="2" type="ORF">NGTWS1702_27920</name>
</gene>
<accession>A0ABQ4VDD1</accession>
<name>A0ABQ4VDD1_9MYCO</name>
<dbReference type="SMART" id="SM00849">
    <property type="entry name" value="Lactamase_B"/>
    <property type="match status" value="1"/>
</dbReference>
<dbReference type="EMBL" id="BPRH01002919">
    <property type="protein sequence ID" value="GJF19313.1"/>
    <property type="molecule type" value="Genomic_DNA"/>
</dbReference>
<proteinExistence type="predicted"/>
<dbReference type="SUPFAM" id="SSF56281">
    <property type="entry name" value="Metallo-hydrolase/oxidoreductase"/>
    <property type="match status" value="1"/>
</dbReference>
<dbReference type="Pfam" id="PF00753">
    <property type="entry name" value="Lactamase_B"/>
    <property type="match status" value="1"/>
</dbReference>
<dbReference type="CDD" id="cd16282">
    <property type="entry name" value="metallo-hydrolase-like_MBL-fold"/>
    <property type="match status" value="1"/>
</dbReference>
<dbReference type="Proteomes" id="UP001060504">
    <property type="component" value="Unassembled WGS sequence"/>
</dbReference>
<dbReference type="Gene3D" id="3.60.15.10">
    <property type="entry name" value="Ribonuclease Z/Hydroxyacylglutathione hydrolase-like"/>
    <property type="match status" value="1"/>
</dbReference>
<dbReference type="InterPro" id="IPR050855">
    <property type="entry name" value="NDM-1-like"/>
</dbReference>
<dbReference type="InterPro" id="IPR036866">
    <property type="entry name" value="RibonucZ/Hydroxyglut_hydro"/>
</dbReference>
<evidence type="ECO:0000259" key="1">
    <source>
        <dbReference type="SMART" id="SM00849"/>
    </source>
</evidence>
<organism evidence="2 3">
    <name type="scientific">Mycolicibacterium cyprinidarum</name>
    <dbReference type="NCBI Taxonomy" id="2860311"/>
    <lineage>
        <taxon>Bacteria</taxon>
        <taxon>Bacillati</taxon>
        <taxon>Actinomycetota</taxon>
        <taxon>Actinomycetes</taxon>
        <taxon>Mycobacteriales</taxon>
        <taxon>Mycobacteriaceae</taxon>
        <taxon>Mycolicibacterium</taxon>
    </lineage>
</organism>
<reference evidence="2 3" key="1">
    <citation type="submission" date="2021-08" db="EMBL/GenBank/DDBJ databases">
        <title>Draft genome sequence of Mycolicibacterium sp. NGTWS1702 strain.</title>
        <authorList>
            <person name="Matsumoto M."/>
            <person name="Tang B.C.C."/>
            <person name="Machida Y."/>
            <person name="Matoyama H."/>
            <person name="Kishihara T."/>
            <person name="Sato S."/>
            <person name="Kondo I."/>
            <person name="Sano M."/>
            <person name="Kato G."/>
        </authorList>
    </citation>
    <scope>NUCLEOTIDE SEQUENCE [LARGE SCALE GENOMIC DNA]</scope>
    <source>
        <strain evidence="2 3">NGTWSNA01</strain>
    </source>
</reference>
<dbReference type="PANTHER" id="PTHR42951">
    <property type="entry name" value="METALLO-BETA-LACTAMASE DOMAIN-CONTAINING"/>
    <property type="match status" value="1"/>
</dbReference>
<dbReference type="PANTHER" id="PTHR42951:SF4">
    <property type="entry name" value="ACYL-COENZYME A THIOESTERASE MBLAC2"/>
    <property type="match status" value="1"/>
</dbReference>
<evidence type="ECO:0000313" key="3">
    <source>
        <dbReference type="Proteomes" id="UP001060504"/>
    </source>
</evidence>
<sequence>MGDAALNLAWEKVTQHVFRCRLRFCDVTIGIVHGGGEVLLVDTGTTLTEAQAITEDVATLTGRQVGHVLLTHNHFDHILGYSAFTGARTYCSPEVVATMATQRQHLRADAERHGADADDVDRAVAALAAPDDFVTEAVVWLGSAKVTIRHPGRGHTDHDLIAVITGADRPVVFCGDLVEESDDPCVDEHSDLQAWPATLERVLAAGGESAVFVPGHGAVVSAAFVRRQAAWLADQR</sequence>